<evidence type="ECO:0000313" key="1">
    <source>
        <dbReference type="EMBL" id="MCI60769.1"/>
    </source>
</evidence>
<keyword evidence="2" id="KW-1185">Reference proteome</keyword>
<dbReference type="EMBL" id="LXQA010587723">
    <property type="protein sequence ID" value="MCI60769.1"/>
    <property type="molecule type" value="Genomic_DNA"/>
</dbReference>
<feature type="non-terminal residue" evidence="1">
    <location>
        <position position="27"/>
    </location>
</feature>
<dbReference type="AlphaFoldDB" id="A0A392THX5"/>
<dbReference type="EMBL" id="LXQA010370940">
    <property type="protein sequence ID" value="MCI47324.1"/>
    <property type="molecule type" value="Genomic_DNA"/>
</dbReference>
<comment type="caution">
    <text evidence="1">The sequence shown here is derived from an EMBL/GenBank/DDBJ whole genome shotgun (WGS) entry which is preliminary data.</text>
</comment>
<organism evidence="1 2">
    <name type="scientific">Trifolium medium</name>
    <dbReference type="NCBI Taxonomy" id="97028"/>
    <lineage>
        <taxon>Eukaryota</taxon>
        <taxon>Viridiplantae</taxon>
        <taxon>Streptophyta</taxon>
        <taxon>Embryophyta</taxon>
        <taxon>Tracheophyta</taxon>
        <taxon>Spermatophyta</taxon>
        <taxon>Magnoliopsida</taxon>
        <taxon>eudicotyledons</taxon>
        <taxon>Gunneridae</taxon>
        <taxon>Pentapetalae</taxon>
        <taxon>rosids</taxon>
        <taxon>fabids</taxon>
        <taxon>Fabales</taxon>
        <taxon>Fabaceae</taxon>
        <taxon>Papilionoideae</taxon>
        <taxon>50 kb inversion clade</taxon>
        <taxon>NPAAA clade</taxon>
        <taxon>Hologalegina</taxon>
        <taxon>IRL clade</taxon>
        <taxon>Trifolieae</taxon>
        <taxon>Trifolium</taxon>
    </lineage>
</organism>
<proteinExistence type="predicted"/>
<accession>A0A392THX5</accession>
<evidence type="ECO:0000313" key="2">
    <source>
        <dbReference type="Proteomes" id="UP000265520"/>
    </source>
</evidence>
<dbReference type="Proteomes" id="UP000265520">
    <property type="component" value="Unassembled WGS sequence"/>
</dbReference>
<protein>
    <submittedName>
        <fullName evidence="1">Uncharacterized protein</fullName>
    </submittedName>
</protein>
<sequence length="27" mass="2912">MEVLIDEVAEWEGLVAADLAFANSGFD</sequence>
<reference evidence="1 2" key="1">
    <citation type="journal article" date="2018" name="Front. Plant Sci.">
        <title>Red Clover (Trifolium pratense) and Zigzag Clover (T. medium) - A Picture of Genomic Similarities and Differences.</title>
        <authorList>
            <person name="Dluhosova J."/>
            <person name="Istvanek J."/>
            <person name="Nedelnik J."/>
            <person name="Repkova J."/>
        </authorList>
    </citation>
    <scope>NUCLEOTIDE SEQUENCE [LARGE SCALE GENOMIC DNA]</scope>
    <source>
        <strain evidence="1">10/8</strain>
        <strain evidence="2">cv. 10/8</strain>
        <tissue evidence="1">Leaf</tissue>
    </source>
</reference>
<name>A0A392THX5_9FABA</name>